<evidence type="ECO:0000313" key="1">
    <source>
        <dbReference type="EMBL" id="UYO39961.1"/>
    </source>
</evidence>
<organism evidence="1 2">
    <name type="scientific">Rhodopseudomonas palustris</name>
    <dbReference type="NCBI Taxonomy" id="1076"/>
    <lineage>
        <taxon>Bacteria</taxon>
        <taxon>Pseudomonadati</taxon>
        <taxon>Pseudomonadota</taxon>
        <taxon>Alphaproteobacteria</taxon>
        <taxon>Hyphomicrobiales</taxon>
        <taxon>Nitrobacteraceae</taxon>
        <taxon>Rhodopseudomonas</taxon>
    </lineage>
</organism>
<sequence length="229" mass="25997">MADLRVIHLPATQSSLPAPGPLRLVRRIGAAALMAAALTISAITPRPALALSPATPATKSISSAAATQPIQVQHHFGHGGGGPRVGGFHGGGFRGGHFRGGPAFHGGFRGGPAVGPRFHGGGRHVYGGPRVYGAPRFYGRPRYLGARHYGFHRRYYRPRVYGYYGPAYYGSAYYYPAYYGYYRPRVCRVVWTYYGPRRVCHVRHWRHHWHRHWRHHHRHHHHHRHWRVY</sequence>
<protein>
    <submittedName>
        <fullName evidence="1">Uncharacterized protein</fullName>
    </submittedName>
</protein>
<dbReference type="EMBL" id="CP076676">
    <property type="protein sequence ID" value="UYO39961.1"/>
    <property type="molecule type" value="Genomic_DNA"/>
</dbReference>
<evidence type="ECO:0000313" key="2">
    <source>
        <dbReference type="Proteomes" id="UP001163166"/>
    </source>
</evidence>
<dbReference type="AlphaFoldDB" id="A0AAX3DZ99"/>
<dbReference type="RefSeq" id="WP_264075108.1">
    <property type="nucleotide sequence ID" value="NZ_CP076676.1"/>
</dbReference>
<name>A0AAX3DZ99_RHOPL</name>
<accession>A0AAX3DZ99</accession>
<dbReference type="Proteomes" id="UP001163166">
    <property type="component" value="Chromosome"/>
</dbReference>
<gene>
    <name evidence="1" type="ORF">KQX62_01240</name>
</gene>
<reference evidence="1" key="1">
    <citation type="journal article" date="2022" name="Biol. Control">
        <title>In silico genomic analysis of Rhodopseudomonas palustris strains revealed potential biocontrol agents and crop yield enhancers.</title>
        <authorList>
            <person name="Surachat K."/>
            <person name="Kantachote D."/>
            <person name="Deachamag P."/>
            <person name="Wonglapsuwan M."/>
        </authorList>
    </citation>
    <scope>NUCLEOTIDE SEQUENCE</scope>
    <source>
        <strain evidence="1">TLS06</strain>
    </source>
</reference>
<proteinExistence type="predicted"/>